<dbReference type="Proteomes" id="UP001157161">
    <property type="component" value="Unassembled WGS sequence"/>
</dbReference>
<dbReference type="PANTHER" id="PTHR43777">
    <property type="entry name" value="MOLYBDENUM COFACTOR CYTIDYLYLTRANSFERASE"/>
    <property type="match status" value="1"/>
</dbReference>
<dbReference type="GO" id="GO:0016779">
    <property type="term" value="F:nucleotidyltransferase activity"/>
    <property type="evidence" value="ECO:0007669"/>
    <property type="project" value="UniProtKB-ARBA"/>
</dbReference>
<dbReference type="PANTHER" id="PTHR43777:SF1">
    <property type="entry name" value="MOLYBDENUM COFACTOR CYTIDYLYLTRANSFERASE"/>
    <property type="match status" value="1"/>
</dbReference>
<dbReference type="AlphaFoldDB" id="A0AA37UGD9"/>
<evidence type="ECO:0000313" key="3">
    <source>
        <dbReference type="Proteomes" id="UP001157161"/>
    </source>
</evidence>
<gene>
    <name evidence="2" type="ORF">GCM10025875_01300</name>
</gene>
<name>A0AA37UGD9_9MICO</name>
<dbReference type="RefSeq" id="WP_284248602.1">
    <property type="nucleotide sequence ID" value="NZ_BSUM01000001.1"/>
</dbReference>
<dbReference type="Pfam" id="PF12804">
    <property type="entry name" value="NTP_transf_3"/>
    <property type="match status" value="1"/>
</dbReference>
<proteinExistence type="predicted"/>
<evidence type="ECO:0000259" key="1">
    <source>
        <dbReference type="Pfam" id="PF12804"/>
    </source>
</evidence>
<organism evidence="2 3">
    <name type="scientific">Litorihabitans aurantiacus</name>
    <dbReference type="NCBI Taxonomy" id="1930061"/>
    <lineage>
        <taxon>Bacteria</taxon>
        <taxon>Bacillati</taxon>
        <taxon>Actinomycetota</taxon>
        <taxon>Actinomycetes</taxon>
        <taxon>Micrococcales</taxon>
        <taxon>Beutenbergiaceae</taxon>
        <taxon>Litorihabitans</taxon>
    </lineage>
</organism>
<accession>A0AA37UGD9</accession>
<feature type="domain" description="MobA-like NTP transferase" evidence="1">
    <location>
        <begin position="12"/>
        <end position="182"/>
    </location>
</feature>
<protein>
    <submittedName>
        <fullName evidence="2">Molybdopterin-guanine dinucleotide biosynthesis protein MobA</fullName>
    </submittedName>
</protein>
<sequence>MADDGGAPLVTGLVLAAGQGRRFGGPKALAATADGTPWLHLAVAALRSGGCAGVVVALGAGADAARALVPEGAGVVVVPDFARGLSASLRAGLPIALDGDGGGRADAVVVVTVDTPSLPPSAVRRVLGSGIDAAPEPRAALARATYHGAPGHPVLIGRDHVPGVLVEADGDAGARGYLTAHDTLAVECGDLWDGVDVDT</sequence>
<comment type="caution">
    <text evidence="2">The sequence shown here is derived from an EMBL/GenBank/DDBJ whole genome shotgun (WGS) entry which is preliminary data.</text>
</comment>
<reference evidence="2" key="1">
    <citation type="journal article" date="2014" name="Int. J. Syst. Evol. Microbiol.">
        <title>Complete genome sequence of Corynebacterium casei LMG S-19264T (=DSM 44701T), isolated from a smear-ripened cheese.</title>
        <authorList>
            <consortium name="US DOE Joint Genome Institute (JGI-PGF)"/>
            <person name="Walter F."/>
            <person name="Albersmeier A."/>
            <person name="Kalinowski J."/>
            <person name="Ruckert C."/>
        </authorList>
    </citation>
    <scope>NUCLEOTIDE SEQUENCE</scope>
    <source>
        <strain evidence="2">NBRC 112290</strain>
    </source>
</reference>
<keyword evidence="3" id="KW-1185">Reference proteome</keyword>
<evidence type="ECO:0000313" key="2">
    <source>
        <dbReference type="EMBL" id="GMA30138.1"/>
    </source>
</evidence>
<dbReference type="EMBL" id="BSUM01000001">
    <property type="protein sequence ID" value="GMA30138.1"/>
    <property type="molecule type" value="Genomic_DNA"/>
</dbReference>
<dbReference type="InterPro" id="IPR025877">
    <property type="entry name" value="MobA-like_NTP_Trfase"/>
</dbReference>
<dbReference type="SUPFAM" id="SSF53448">
    <property type="entry name" value="Nucleotide-diphospho-sugar transferases"/>
    <property type="match status" value="1"/>
</dbReference>
<reference evidence="2" key="2">
    <citation type="submission" date="2023-02" db="EMBL/GenBank/DDBJ databases">
        <authorList>
            <person name="Sun Q."/>
            <person name="Mori K."/>
        </authorList>
    </citation>
    <scope>NUCLEOTIDE SEQUENCE</scope>
    <source>
        <strain evidence="2">NBRC 112290</strain>
    </source>
</reference>
<dbReference type="Gene3D" id="3.90.550.10">
    <property type="entry name" value="Spore Coat Polysaccharide Biosynthesis Protein SpsA, Chain A"/>
    <property type="match status" value="1"/>
</dbReference>
<dbReference type="InterPro" id="IPR029044">
    <property type="entry name" value="Nucleotide-diphossugar_trans"/>
</dbReference>